<keyword evidence="7" id="KW-1185">Reference proteome</keyword>
<keyword evidence="3" id="KW-0808">Transferase</keyword>
<proteinExistence type="predicted"/>
<organism evidence="6 7">
    <name type="scientific">Nostocoides jenkinsii Ben 74</name>
    <dbReference type="NCBI Taxonomy" id="1193518"/>
    <lineage>
        <taxon>Bacteria</taxon>
        <taxon>Bacillati</taxon>
        <taxon>Actinomycetota</taxon>
        <taxon>Actinomycetes</taxon>
        <taxon>Micrococcales</taxon>
        <taxon>Intrasporangiaceae</taxon>
        <taxon>Nostocoides</taxon>
    </lineage>
</organism>
<dbReference type="Gene3D" id="3.40.50.150">
    <property type="entry name" value="Vaccinia Virus protein VP39"/>
    <property type="match status" value="1"/>
</dbReference>
<dbReference type="EMBL" id="CAJC01000113">
    <property type="protein sequence ID" value="CCI52757.1"/>
    <property type="molecule type" value="Genomic_DNA"/>
</dbReference>
<dbReference type="InterPro" id="IPR046816">
    <property type="entry name" value="MmeI_Mtase"/>
</dbReference>
<dbReference type="PANTHER" id="PTHR33841">
    <property type="entry name" value="DNA METHYLTRANSFERASE YEEA-RELATED"/>
    <property type="match status" value="1"/>
</dbReference>
<dbReference type="InterPro" id="IPR029063">
    <property type="entry name" value="SAM-dependent_MTases_sf"/>
</dbReference>
<dbReference type="AlphaFoldDB" id="A0A077MD16"/>
<dbReference type="GO" id="GO:0009007">
    <property type="term" value="F:site-specific DNA-methyltransferase (adenine-specific) activity"/>
    <property type="evidence" value="ECO:0007669"/>
    <property type="project" value="UniProtKB-EC"/>
</dbReference>
<evidence type="ECO:0000256" key="1">
    <source>
        <dbReference type="ARBA" id="ARBA00011900"/>
    </source>
</evidence>
<gene>
    <name evidence="6" type="ORF">BN13_200017</name>
</gene>
<dbReference type="EC" id="2.1.1.72" evidence="1"/>
<comment type="catalytic activity">
    <reaction evidence="4">
        <text>a 2'-deoxyadenosine in DNA + S-adenosyl-L-methionine = an N(6)-methyl-2'-deoxyadenosine in DNA + S-adenosyl-L-homocysteine + H(+)</text>
        <dbReference type="Rhea" id="RHEA:15197"/>
        <dbReference type="Rhea" id="RHEA-COMP:12418"/>
        <dbReference type="Rhea" id="RHEA-COMP:12419"/>
        <dbReference type="ChEBI" id="CHEBI:15378"/>
        <dbReference type="ChEBI" id="CHEBI:57856"/>
        <dbReference type="ChEBI" id="CHEBI:59789"/>
        <dbReference type="ChEBI" id="CHEBI:90615"/>
        <dbReference type="ChEBI" id="CHEBI:90616"/>
        <dbReference type="EC" id="2.1.1.72"/>
    </reaction>
</comment>
<accession>A0A077MD16</accession>
<evidence type="ECO:0000313" key="7">
    <source>
        <dbReference type="Proteomes" id="UP000035720"/>
    </source>
</evidence>
<evidence type="ECO:0000256" key="2">
    <source>
        <dbReference type="ARBA" id="ARBA00022603"/>
    </source>
</evidence>
<dbReference type="SUPFAM" id="SSF53335">
    <property type="entry name" value="S-adenosyl-L-methionine-dependent methyltransferases"/>
    <property type="match status" value="1"/>
</dbReference>
<reference evidence="6 7" key="1">
    <citation type="journal article" date="2013" name="ISME J.">
        <title>A metabolic model for members of the genus Tetrasphaera involved in enhanced biological phosphorus removal.</title>
        <authorList>
            <person name="Kristiansen R."/>
            <person name="Nguyen H.T.T."/>
            <person name="Saunders A.M."/>
            <person name="Nielsen J.L."/>
            <person name="Wimmer R."/>
            <person name="Le V.Q."/>
            <person name="McIlroy S.J."/>
            <person name="Petrovski S."/>
            <person name="Seviour R.J."/>
            <person name="Calteau A."/>
            <person name="Nielsen K.L."/>
            <person name="Nielsen P.H."/>
        </authorList>
    </citation>
    <scope>NUCLEOTIDE SEQUENCE [LARGE SCALE GENOMIC DNA]</scope>
    <source>
        <strain evidence="6 7">Ben 74</strain>
    </source>
</reference>
<dbReference type="Pfam" id="PF20473">
    <property type="entry name" value="MmeI_Mtase"/>
    <property type="match status" value="1"/>
</dbReference>
<dbReference type="InterPro" id="IPR050953">
    <property type="entry name" value="N4_N6_ade-DNA_methylase"/>
</dbReference>
<dbReference type="STRING" id="1193518.BN13_200017"/>
<evidence type="ECO:0000256" key="3">
    <source>
        <dbReference type="ARBA" id="ARBA00022679"/>
    </source>
</evidence>
<dbReference type="Proteomes" id="UP000035720">
    <property type="component" value="Unassembled WGS sequence"/>
</dbReference>
<dbReference type="PRINTS" id="PR00507">
    <property type="entry name" value="N12N6MTFRASE"/>
</dbReference>
<protein>
    <recommendedName>
        <fullName evidence="1">site-specific DNA-methyltransferase (adenine-specific)</fullName>
        <ecNumber evidence="1">2.1.1.72</ecNumber>
    </recommendedName>
</protein>
<dbReference type="PANTHER" id="PTHR33841:SF1">
    <property type="entry name" value="DNA METHYLTRANSFERASE A"/>
    <property type="match status" value="1"/>
</dbReference>
<evidence type="ECO:0000313" key="6">
    <source>
        <dbReference type="EMBL" id="CCI52757.1"/>
    </source>
</evidence>
<feature type="domain" description="MmeI-like DNA-methyltransferase" evidence="5">
    <location>
        <begin position="525"/>
        <end position="624"/>
    </location>
</feature>
<comment type="caution">
    <text evidence="6">The sequence shown here is derived from an EMBL/GenBank/DDBJ whole genome shotgun (WGS) entry which is preliminary data.</text>
</comment>
<sequence>MNLVLTELLEFDVESATPGSAWVGDLPSVASPDAASSFTPSWIIHPPGSTQPRSFISVVQPEAPLDSAANPDGWIANEIERMTLLCRAHNVRVGIVTNGESWVLVNAPTDSPSGQTTWHARYWFQEPATLKAFQSLLGVRRCFGPTAETLEALLDESLKHQEEVTDTLGEQVRRATEVLIQALDKADEDRNRELLDDVAPALLYEASLTVMMRLVFTLCAEERGLFLLGDAVYDQHLAISTLRGQLAEDADQFGDEVLERRFDAWARILAAFRAVYAGIEHEDMRLPAMGGSLFDPDRYPFLEGRGLDTSWLDTPARPLPIDNRTVLLLLNSLQVLESSRGALALSYRALDVEQVGHVYEGLLDHTVVRVAEDTLGLRGSSKARYPAIPLSDLESARFAGIEALVARVVDVTGRPAASVRSDLSRPASEPVLARIHSAIHGDQALAARVDPFANLVRNDAWGSAIIYRAQSFMVTAGTDRKESGTHYTPRSLTEQIVHHSLEPLVYRGPGEGRPRTDWALKSPAELLNIKVCDPAMGSGAFLVQACRYLAERVVEAWSECGAVGKFITTEGEVLDELGDADPLPASQDERIIIARRLVAERGIYGVDINPLAVELAKLSIWLVTLSKAQPLAGS</sequence>
<dbReference type="GO" id="GO:0032259">
    <property type="term" value="P:methylation"/>
    <property type="evidence" value="ECO:0007669"/>
    <property type="project" value="UniProtKB-KW"/>
</dbReference>
<evidence type="ECO:0000259" key="5">
    <source>
        <dbReference type="Pfam" id="PF20473"/>
    </source>
</evidence>
<evidence type="ECO:0000256" key="4">
    <source>
        <dbReference type="ARBA" id="ARBA00047942"/>
    </source>
</evidence>
<keyword evidence="2" id="KW-0489">Methyltransferase</keyword>
<name>A0A077MD16_9MICO</name>